<evidence type="ECO:0000313" key="5">
    <source>
        <dbReference type="Proteomes" id="UP001071230"/>
    </source>
</evidence>
<keyword evidence="3" id="KW-0378">Hydrolase</keyword>
<evidence type="ECO:0000256" key="1">
    <source>
        <dbReference type="SAM" id="Coils"/>
    </source>
</evidence>
<dbReference type="EMBL" id="LR746496">
    <property type="protein sequence ID" value="CAA7601360.1"/>
    <property type="molecule type" value="Genomic_DNA"/>
</dbReference>
<dbReference type="InterPro" id="IPR027417">
    <property type="entry name" value="P-loop_NTPase"/>
</dbReference>
<reference evidence="3" key="2">
    <citation type="submission" date="2020-01" db="EMBL/GenBank/DDBJ databases">
        <authorList>
            <person name="Hornung B."/>
        </authorList>
    </citation>
    <scope>NUCLEOTIDE SEQUENCE</scope>
    <source>
        <strain evidence="3">PacBioINE</strain>
    </source>
</reference>
<dbReference type="Proteomes" id="UP001071230">
    <property type="component" value="Unassembled WGS sequence"/>
</dbReference>
<gene>
    <name evidence="4" type="ORF">DEACI_0471</name>
    <name evidence="3" type="ORF">DEACI_2026</name>
</gene>
<feature type="coiled-coil region" evidence="1">
    <location>
        <begin position="751"/>
        <end position="822"/>
    </location>
</feature>
<dbReference type="Proteomes" id="UP000836597">
    <property type="component" value="Chromosome"/>
</dbReference>
<keyword evidence="1" id="KW-0175">Coiled coil</keyword>
<keyword evidence="5" id="KW-1185">Reference proteome</keyword>
<dbReference type="KEGG" id="aacx:DEACI_2026"/>
<dbReference type="InterPro" id="IPR013496">
    <property type="entry name" value="CHP02680"/>
</dbReference>
<accession>A0A8S0X548</accession>
<proteinExistence type="predicted"/>
<sequence>MTERWHANRAGLFNFWYYDEDVFEFSGGKLLLRGSNGSGKSVTMQSLIPVLLDGRKSPDRLDPFGSRARRMEDYLLGEHEVLDLDERTGYLYLEFKRGKNQYLTIGMGLKAKRQTRLDFWGFVLWDNRRIGRDLLLYKTEANAAGGQEKIPIGRKELENRLGEGGKVVRTQEEYMSLVNRYLFGFKSLEEFNDLMKLLIQVRSPKLSKDFRPTVIYEILNESLPALADEELRPLSETIENMDQTKSQLDQLVREESAVGRLGKVYTAYNQKVRWEKAQGLVQAGRWQGESVRKLAEEQNAHAQGEADLSRIAREERELKEEKEVLEREEEALKKHDVFKAEEEKTELEAKLREVQAETDKKTHQLEAKQKKEHELQESIQGTEGKLDKAEAALGKNLDEMDDLGEATAFLNHEVAASEFRAAQGSFSFALWHKEAKDYADKIEAALEAFRSEGRAKEKHAEADRELGEARLVWDNTRHAEQKCAEGLTEERKNWLNAFFAWQEGNQELKLQDVIMQTVAGRIWHCPEESGWESLKEPVAEAKEAIRQSLGTELVRQKHALEQKGEEIAGVSAELEGWRRKKEPEPPRHPATEEARRLLAKEKVPFVPFYAGVEFREQVTPETRERLEAALTEAGILDALIVPSAALSVAGALSQGGAEGQGAFPENDRILRPVPQVLAHTLADYLYPTPVEGQGVGAEAIDEVLRSVFVGDTPETPGETGVSLRGGYRIGLVEGQAPAREGSIYIGKEARSRYRRQEIERLERELARLGEEKAGLLAEKEYLEQRLRQVEEEYRGFPAERGLRQAYDRLDVARRDVRQSEKEVAKKDLRLKEALTAWETAKAVLREQTRLITLPLRQEAYESAHLDFKAYRELLRQIELGYQQVLSDRSALQLYRENLDDVSFEVDELKGEIYSLDGKASLMNKELAAVARRLQDLGAEEIRARVAEVIKRLHELPSILEANRESYHALKSEQSLRLARIERLEKDGQKAQLLAQAWAGVFKEEEILQQAFQPRQEGVRGKVSDGLREKEPDEIRGRVPLDETEVGDEVGVPVGVRDQVSGEVPGVVPDEIPDEISLLLKRASRVLSRVRAEKAGSNLDRETLHGRLQQAVFQEMGGLMEYRLAQQSVGELPDSLVPRFAESDQDSLWLSRWEDLRNKAHRTQLVLEYDGKKVSPYYVLARMAQEISLQEQILSERDRELYEEIIMNSVGRIIRARIERAEHWVEVMNSLMGERDTSSGLKLGIRWKARTAEHEDELDTKDLVDLLKADPRLLKEDDMNRITTHFRQKIERAKEALEQKGFGESLHQVIKEMLDYRKWFAFSLLYRKDAGIWKELTDRAFYTFSGGEKAMAMYIPLFSAAYSRYSDARPDAPRLISLDEAFAGVDENNVRDMFDLVEKLGFDYIMNSQALWGDYDTVSRLSVVELVRPKNASFVTLIRYLWDGKVRHLVTGEA</sequence>
<dbReference type="Gene3D" id="3.40.50.300">
    <property type="entry name" value="P-loop containing nucleotide triphosphate hydrolases"/>
    <property type="match status" value="1"/>
</dbReference>
<dbReference type="Pfam" id="PF13558">
    <property type="entry name" value="SbcC_Walker_B"/>
    <property type="match status" value="1"/>
</dbReference>
<keyword evidence="3" id="KW-0269">Exonuclease</keyword>
<protein>
    <submittedName>
        <fullName evidence="3">Exonuclease SbcCD, C subunit</fullName>
    </submittedName>
    <submittedName>
        <fullName evidence="4">TIGR02680 protein</fullName>
    </submittedName>
</protein>
<feature type="compositionally biased region" description="Basic and acidic residues" evidence="2">
    <location>
        <begin position="352"/>
        <end position="376"/>
    </location>
</feature>
<reference evidence="4" key="1">
    <citation type="submission" date="2014-11" db="EMBL/GenBank/DDBJ databases">
        <authorList>
            <person name="Hornung B.V."/>
        </authorList>
    </citation>
    <scope>NUCLEOTIDE SEQUENCE</scope>
    <source>
        <strain evidence="4">INE</strain>
    </source>
</reference>
<dbReference type="NCBIfam" id="TIGR02680">
    <property type="entry name" value="TIGR02680 family protein"/>
    <property type="match status" value="1"/>
</dbReference>
<evidence type="ECO:0000256" key="2">
    <source>
        <dbReference type="SAM" id="MobiDB-lite"/>
    </source>
</evidence>
<dbReference type="GO" id="GO:0004527">
    <property type="term" value="F:exonuclease activity"/>
    <property type="evidence" value="ECO:0007669"/>
    <property type="project" value="UniProtKB-KW"/>
</dbReference>
<feature type="region of interest" description="Disordered" evidence="2">
    <location>
        <begin position="352"/>
        <end position="382"/>
    </location>
</feature>
<name>A0A8S0X548_9FIRM</name>
<evidence type="ECO:0000313" key="4">
    <source>
        <dbReference type="EMBL" id="CEJ06025.1"/>
    </source>
</evidence>
<evidence type="ECO:0000313" key="3">
    <source>
        <dbReference type="EMBL" id="CAA7601360.1"/>
    </source>
</evidence>
<organism evidence="3">
    <name type="scientific">Acididesulfobacillus acetoxydans</name>
    <dbReference type="NCBI Taxonomy" id="1561005"/>
    <lineage>
        <taxon>Bacteria</taxon>
        <taxon>Bacillati</taxon>
        <taxon>Bacillota</taxon>
        <taxon>Clostridia</taxon>
        <taxon>Eubacteriales</taxon>
        <taxon>Peptococcaceae</taxon>
        <taxon>Acididesulfobacillus</taxon>
    </lineage>
</organism>
<dbReference type="SUPFAM" id="SSF52540">
    <property type="entry name" value="P-loop containing nucleoside triphosphate hydrolases"/>
    <property type="match status" value="1"/>
</dbReference>
<dbReference type="EMBL" id="CDGJ01000011">
    <property type="protein sequence ID" value="CEJ06025.1"/>
    <property type="molecule type" value="Genomic_DNA"/>
</dbReference>
<keyword evidence="3" id="KW-0540">Nuclease</keyword>